<gene>
    <name evidence="9" type="ORF">DPF_1843</name>
</gene>
<feature type="transmembrane region" description="Helical" evidence="7">
    <location>
        <begin position="12"/>
        <end position="29"/>
    </location>
</feature>
<dbReference type="InterPro" id="IPR002656">
    <property type="entry name" value="Acyl_transf_3_dom"/>
</dbReference>
<accession>A0A194AIG9</accession>
<evidence type="ECO:0000256" key="7">
    <source>
        <dbReference type="SAM" id="Phobius"/>
    </source>
</evidence>
<evidence type="ECO:0000259" key="8">
    <source>
        <dbReference type="Pfam" id="PF01757"/>
    </source>
</evidence>
<proteinExistence type="inferred from homology"/>
<evidence type="ECO:0000256" key="4">
    <source>
        <dbReference type="ARBA" id="ARBA00022692"/>
    </source>
</evidence>
<evidence type="ECO:0000313" key="10">
    <source>
        <dbReference type="Proteomes" id="UP000095200"/>
    </source>
</evidence>
<feature type="transmembrane region" description="Helical" evidence="7">
    <location>
        <begin position="178"/>
        <end position="196"/>
    </location>
</feature>
<feature type="domain" description="Acyltransferase 3" evidence="8">
    <location>
        <begin position="9"/>
        <end position="315"/>
    </location>
</feature>
<dbReference type="OrthoDB" id="9814956at2"/>
<feature type="transmembrane region" description="Helical" evidence="7">
    <location>
        <begin position="208"/>
        <end position="230"/>
    </location>
</feature>
<dbReference type="EMBL" id="BDFE01000017">
    <property type="protein sequence ID" value="GAU09123.1"/>
    <property type="molecule type" value="Genomic_DNA"/>
</dbReference>
<feature type="transmembrane region" description="Helical" evidence="7">
    <location>
        <begin position="153"/>
        <end position="172"/>
    </location>
</feature>
<dbReference type="GO" id="GO:0005886">
    <property type="term" value="C:plasma membrane"/>
    <property type="evidence" value="ECO:0007669"/>
    <property type="project" value="UniProtKB-SubCell"/>
</dbReference>
<feature type="transmembrane region" description="Helical" evidence="7">
    <location>
        <begin position="49"/>
        <end position="67"/>
    </location>
</feature>
<keyword evidence="3" id="KW-1003">Cell membrane</keyword>
<keyword evidence="4 7" id="KW-0812">Transmembrane</keyword>
<keyword evidence="6 7" id="KW-0472">Membrane</keyword>
<evidence type="ECO:0000256" key="3">
    <source>
        <dbReference type="ARBA" id="ARBA00022475"/>
    </source>
</evidence>
<feature type="transmembrane region" description="Helical" evidence="7">
    <location>
        <begin position="88"/>
        <end position="108"/>
    </location>
</feature>
<evidence type="ECO:0000313" key="9">
    <source>
        <dbReference type="EMBL" id="GAU09123.1"/>
    </source>
</evidence>
<dbReference type="STRING" id="1592317.DPF_1843"/>
<comment type="caution">
    <text evidence="9">The sequence shown here is derived from an EMBL/GenBank/DDBJ whole genome shotgun (WGS) entry which is preliminary data.</text>
</comment>
<feature type="transmembrane region" description="Helical" evidence="7">
    <location>
        <begin position="274"/>
        <end position="292"/>
    </location>
</feature>
<dbReference type="AlphaFoldDB" id="A0A194AIG9"/>
<sequence length="332" mass="39357">MTTTNTRKQWVDTAKGIGIILVVYGHVLVGLHSSQIKISPVFFRNSFDFIWSFHMHLFFFLAGMFAIQSLEKRNRRVFVMHKVRMIAYPYFLWSLVQGLLQVIMGAYVNSSLSFADILKIPYRPLPNQHFWFLYVLFVFFVIMAFFYTNRFSLVLLSVTAIVLFFLPFSSDIRVLQKIKVFFVFFMIGALSSKIDLERFLIVIKKKINFFKILSLALVHMMLFFIVYNYYRDNISFFFFSLFGIFNVIMCSCFLDKILKSNMINFIGKYSLQIYILHSMSLASSRIFLYRFLGIENIFLHIILGFICGLCLPLWIGYIVHQKNYNYIFRFDH</sequence>
<keyword evidence="5 7" id="KW-1133">Transmembrane helix</keyword>
<dbReference type="PANTHER" id="PTHR40074:SF2">
    <property type="entry name" value="O-ACETYLTRANSFERASE WECH"/>
    <property type="match status" value="1"/>
</dbReference>
<keyword evidence="9" id="KW-0808">Transferase</keyword>
<dbReference type="GO" id="GO:0016413">
    <property type="term" value="F:O-acetyltransferase activity"/>
    <property type="evidence" value="ECO:0007669"/>
    <property type="project" value="TreeGrafter"/>
</dbReference>
<reference evidence="10" key="1">
    <citation type="submission" date="2016-06" db="EMBL/GenBank/DDBJ databases">
        <title>Draft genome sequence of Desulfoplanes formicivorans strain Pf12B.</title>
        <authorList>
            <person name="Watanabe M."/>
            <person name="Kojima H."/>
            <person name="Fukui M."/>
        </authorList>
    </citation>
    <scope>NUCLEOTIDE SEQUENCE [LARGE SCALE GENOMIC DNA]</scope>
    <source>
        <strain evidence="10">Pf12B</strain>
    </source>
</reference>
<keyword evidence="10" id="KW-1185">Reference proteome</keyword>
<keyword evidence="9" id="KW-0012">Acyltransferase</keyword>
<dbReference type="GO" id="GO:0009246">
    <property type="term" value="P:enterobacterial common antigen biosynthetic process"/>
    <property type="evidence" value="ECO:0007669"/>
    <property type="project" value="TreeGrafter"/>
</dbReference>
<dbReference type="PANTHER" id="PTHR40074">
    <property type="entry name" value="O-ACETYLTRANSFERASE WECH"/>
    <property type="match status" value="1"/>
</dbReference>
<evidence type="ECO:0000256" key="6">
    <source>
        <dbReference type="ARBA" id="ARBA00023136"/>
    </source>
</evidence>
<dbReference type="Pfam" id="PF01757">
    <property type="entry name" value="Acyl_transf_3"/>
    <property type="match status" value="1"/>
</dbReference>
<evidence type="ECO:0000256" key="5">
    <source>
        <dbReference type="ARBA" id="ARBA00022989"/>
    </source>
</evidence>
<protein>
    <submittedName>
        <fullName evidence="9">Acyltransferase</fullName>
    </submittedName>
</protein>
<comment type="similarity">
    <text evidence="2">Belongs to the acyltransferase 3 family.</text>
</comment>
<evidence type="ECO:0000256" key="2">
    <source>
        <dbReference type="ARBA" id="ARBA00007400"/>
    </source>
</evidence>
<comment type="subcellular location">
    <subcellularLocation>
        <location evidence="1">Cell membrane</location>
        <topology evidence="1">Multi-pass membrane protein</topology>
    </subcellularLocation>
</comment>
<feature type="transmembrane region" description="Helical" evidence="7">
    <location>
        <begin position="128"/>
        <end position="146"/>
    </location>
</feature>
<name>A0A194AIG9_9BACT</name>
<dbReference type="RefSeq" id="WP_069859352.1">
    <property type="nucleotide sequence ID" value="NZ_BDFE01000017.1"/>
</dbReference>
<feature type="transmembrane region" description="Helical" evidence="7">
    <location>
        <begin position="298"/>
        <end position="319"/>
    </location>
</feature>
<evidence type="ECO:0000256" key="1">
    <source>
        <dbReference type="ARBA" id="ARBA00004651"/>
    </source>
</evidence>
<organism evidence="9 10">
    <name type="scientific">Desulfoplanes formicivorans</name>
    <dbReference type="NCBI Taxonomy" id="1592317"/>
    <lineage>
        <taxon>Bacteria</taxon>
        <taxon>Pseudomonadati</taxon>
        <taxon>Thermodesulfobacteriota</taxon>
        <taxon>Desulfovibrionia</taxon>
        <taxon>Desulfovibrionales</taxon>
        <taxon>Desulfoplanaceae</taxon>
        <taxon>Desulfoplanes</taxon>
    </lineage>
</organism>
<dbReference type="Proteomes" id="UP000095200">
    <property type="component" value="Unassembled WGS sequence"/>
</dbReference>
<feature type="transmembrane region" description="Helical" evidence="7">
    <location>
        <begin position="236"/>
        <end position="254"/>
    </location>
</feature>